<keyword evidence="12" id="KW-1185">Reference proteome</keyword>
<evidence type="ECO:0000256" key="10">
    <source>
        <dbReference type="SAM" id="SignalP"/>
    </source>
</evidence>
<keyword evidence="7" id="KW-0594">Phospholipid biosynthesis</keyword>
<evidence type="ECO:0000256" key="7">
    <source>
        <dbReference type="ARBA" id="ARBA00023209"/>
    </source>
</evidence>
<dbReference type="PANTHER" id="PTHR43847">
    <property type="entry name" value="BLL3993 PROTEIN"/>
    <property type="match status" value="1"/>
</dbReference>
<feature type="transmembrane region" description="Helical" evidence="9">
    <location>
        <begin position="193"/>
        <end position="217"/>
    </location>
</feature>
<comment type="caution">
    <text evidence="11">The sequence shown here is derived from an EMBL/GenBank/DDBJ whole genome shotgun (WGS) entry which is preliminary data.</text>
</comment>
<feature type="signal peptide" evidence="10">
    <location>
        <begin position="1"/>
        <end position="18"/>
    </location>
</feature>
<name>A0A836C7I2_9STRA</name>
<evidence type="ECO:0000256" key="8">
    <source>
        <dbReference type="ARBA" id="ARBA00023264"/>
    </source>
</evidence>
<dbReference type="GO" id="GO:0006656">
    <property type="term" value="P:phosphatidylcholine biosynthetic process"/>
    <property type="evidence" value="ECO:0007669"/>
    <property type="project" value="UniProtKB-UniPathway"/>
</dbReference>
<evidence type="ECO:0000256" key="6">
    <source>
        <dbReference type="ARBA" id="ARBA00023136"/>
    </source>
</evidence>
<organism evidence="11 12">
    <name type="scientific">Tribonema minus</name>
    <dbReference type="NCBI Taxonomy" id="303371"/>
    <lineage>
        <taxon>Eukaryota</taxon>
        <taxon>Sar</taxon>
        <taxon>Stramenopiles</taxon>
        <taxon>Ochrophyta</taxon>
        <taxon>PX clade</taxon>
        <taxon>Xanthophyceae</taxon>
        <taxon>Tribonematales</taxon>
        <taxon>Tribonemataceae</taxon>
        <taxon>Tribonema</taxon>
    </lineage>
</organism>
<dbReference type="Pfam" id="PF04191">
    <property type="entry name" value="PEMT"/>
    <property type="match status" value="1"/>
</dbReference>
<keyword evidence="3 9" id="KW-0812">Transmembrane</keyword>
<dbReference type="UniPathway" id="UPA00753"/>
<evidence type="ECO:0000256" key="4">
    <source>
        <dbReference type="ARBA" id="ARBA00022989"/>
    </source>
</evidence>
<feature type="chain" id="PRO_5032771197" description="Isoprenylcysteine carboxylmethyltransferase family protein" evidence="10">
    <location>
        <begin position="19"/>
        <end position="257"/>
    </location>
</feature>
<dbReference type="OrthoDB" id="206739at2759"/>
<dbReference type="GO" id="GO:0012505">
    <property type="term" value="C:endomembrane system"/>
    <property type="evidence" value="ECO:0007669"/>
    <property type="project" value="UniProtKB-SubCell"/>
</dbReference>
<comment type="subcellular location">
    <subcellularLocation>
        <location evidence="1">Endomembrane system</location>
        <topology evidence="1">Multi-pass membrane protein</topology>
    </subcellularLocation>
</comment>
<reference evidence="11" key="1">
    <citation type="submission" date="2021-02" db="EMBL/GenBank/DDBJ databases">
        <title>First Annotated Genome of the Yellow-green Alga Tribonema minus.</title>
        <authorList>
            <person name="Mahan K.M."/>
        </authorList>
    </citation>
    <scope>NUCLEOTIDE SEQUENCE</scope>
    <source>
        <strain evidence="11">UTEX B ZZ1240</strain>
    </source>
</reference>
<evidence type="ECO:0000313" key="11">
    <source>
        <dbReference type="EMBL" id="KAG5174927.1"/>
    </source>
</evidence>
<evidence type="ECO:0000256" key="9">
    <source>
        <dbReference type="SAM" id="Phobius"/>
    </source>
</evidence>
<evidence type="ECO:0000256" key="1">
    <source>
        <dbReference type="ARBA" id="ARBA00004127"/>
    </source>
</evidence>
<gene>
    <name evidence="11" type="ORF">JKP88DRAFT_229660</name>
</gene>
<dbReference type="PANTHER" id="PTHR43847:SF1">
    <property type="entry name" value="BLL3993 PROTEIN"/>
    <property type="match status" value="1"/>
</dbReference>
<keyword evidence="4 9" id="KW-1133">Transmembrane helix</keyword>
<evidence type="ECO:0000256" key="2">
    <source>
        <dbReference type="ARBA" id="ARBA00022516"/>
    </source>
</evidence>
<keyword evidence="6 9" id="KW-0472">Membrane</keyword>
<keyword evidence="8" id="KW-1208">Phospholipid metabolism</keyword>
<sequence>MKLSTAALALSLAAPAVAFVPMAGVTAPRPYSRLSMVEKVEVDVVSPGPKKSAVEAQTSDFVAAAKDVAAQVKNSLSDLSADGLQDDLQAALEGAKANVKAGKVGERGEVLTLIPYAILALLIVGDIPLLGGPLEFLAGPGLLLAGGGLILTSLLGLGKNLSPWPQPCENNVLITTGVYSICRHPMYAGLLAFSFGLGFATDSFTRIALAALLLYTLDKKATEEEKALEAVHPAYKTYQEEVPKFFPLLDKISLPKN</sequence>
<evidence type="ECO:0000256" key="3">
    <source>
        <dbReference type="ARBA" id="ARBA00022692"/>
    </source>
</evidence>
<dbReference type="AlphaFoldDB" id="A0A836C7I2"/>
<dbReference type="Proteomes" id="UP000664859">
    <property type="component" value="Unassembled WGS sequence"/>
</dbReference>
<keyword evidence="10" id="KW-0732">Signal</keyword>
<protein>
    <recommendedName>
        <fullName evidence="13">Isoprenylcysteine carboxylmethyltransferase family protein</fullName>
    </recommendedName>
</protein>
<dbReference type="InterPro" id="IPR052527">
    <property type="entry name" value="Metal_cation-efflux_comp"/>
</dbReference>
<dbReference type="InterPro" id="IPR007318">
    <property type="entry name" value="Phopholipid_MeTrfase"/>
</dbReference>
<keyword evidence="2" id="KW-0444">Lipid biosynthesis</keyword>
<dbReference type="Gene3D" id="1.20.120.1630">
    <property type="match status" value="1"/>
</dbReference>
<evidence type="ECO:0000256" key="5">
    <source>
        <dbReference type="ARBA" id="ARBA00023098"/>
    </source>
</evidence>
<evidence type="ECO:0008006" key="13">
    <source>
        <dbReference type="Google" id="ProtNLM"/>
    </source>
</evidence>
<feature type="transmembrane region" description="Helical" evidence="9">
    <location>
        <begin position="110"/>
        <end position="129"/>
    </location>
</feature>
<proteinExistence type="predicted"/>
<accession>A0A836C7I2</accession>
<dbReference type="EMBL" id="JAFCMP010000557">
    <property type="protein sequence ID" value="KAG5174927.1"/>
    <property type="molecule type" value="Genomic_DNA"/>
</dbReference>
<evidence type="ECO:0000313" key="12">
    <source>
        <dbReference type="Proteomes" id="UP000664859"/>
    </source>
</evidence>
<keyword evidence="5" id="KW-0443">Lipid metabolism</keyword>
<feature type="transmembrane region" description="Helical" evidence="9">
    <location>
        <begin position="136"/>
        <end position="157"/>
    </location>
</feature>